<protein>
    <recommendedName>
        <fullName evidence="3">Protein msta</fullName>
    </recommendedName>
</protein>
<dbReference type="Proteomes" id="UP000708208">
    <property type="component" value="Unassembled WGS sequence"/>
</dbReference>
<evidence type="ECO:0008006" key="3">
    <source>
        <dbReference type="Google" id="ProtNLM"/>
    </source>
</evidence>
<evidence type="ECO:0000313" key="2">
    <source>
        <dbReference type="Proteomes" id="UP000708208"/>
    </source>
</evidence>
<keyword evidence="2" id="KW-1185">Reference proteome</keyword>
<gene>
    <name evidence="1" type="ORF">AFUS01_LOCUS21775</name>
</gene>
<comment type="caution">
    <text evidence="1">The sequence shown here is derived from an EMBL/GenBank/DDBJ whole genome shotgun (WGS) entry which is preliminary data.</text>
</comment>
<reference evidence="1" key="1">
    <citation type="submission" date="2021-06" db="EMBL/GenBank/DDBJ databases">
        <authorList>
            <person name="Hodson N. C."/>
            <person name="Mongue J. A."/>
            <person name="Jaron S. K."/>
        </authorList>
    </citation>
    <scope>NUCLEOTIDE SEQUENCE</scope>
</reference>
<name>A0A8J2PBK8_9HEXA</name>
<proteinExistence type="predicted"/>
<sequence>MPEFKIRIRTTRPVSKGEPLTIFYWMGHIGEHTQLRQETIRMKGFFRCECARCKDPTELGTYRSGIVCQNCRRNNVSGYFLPEDPLDIEPDAKWKCSSCRAIKLAGNISRQVEKFQERISKMHEEFGSDPEDDRFIEFCKSFITKTSGISLHPNHWVIQSAITAAGEYLMLHRQTTLSLDLSMYFIKYWKHLLSIQDVLTPGMTRAIYIIKEDAYLTLMVVPLRIGFQGFYWTTSGNKSIKILRWNLRQYSEVSLEDFVDLTVAAVK</sequence>
<dbReference type="PANTHER" id="PTHR46455:SF5">
    <property type="entry name" value="SET AND MYND DOMAIN CONTAINING, ARTHROPOD-SPECIFIC, MEMBER 4, ISOFORM A"/>
    <property type="match status" value="1"/>
</dbReference>
<accession>A0A8J2PBK8</accession>
<dbReference type="EMBL" id="CAJVCH010246995">
    <property type="protein sequence ID" value="CAG7733322.1"/>
    <property type="molecule type" value="Genomic_DNA"/>
</dbReference>
<dbReference type="PANTHER" id="PTHR46455">
    <property type="entry name" value="SET AND MYND DOMAIN CONTAINING, ARTHROPOD-SPECIFIC, MEMBER 4, ISOFORM A"/>
    <property type="match status" value="1"/>
</dbReference>
<dbReference type="InterPro" id="IPR053010">
    <property type="entry name" value="SET_SmydA-8"/>
</dbReference>
<organism evidence="1 2">
    <name type="scientific">Allacma fusca</name>
    <dbReference type="NCBI Taxonomy" id="39272"/>
    <lineage>
        <taxon>Eukaryota</taxon>
        <taxon>Metazoa</taxon>
        <taxon>Ecdysozoa</taxon>
        <taxon>Arthropoda</taxon>
        <taxon>Hexapoda</taxon>
        <taxon>Collembola</taxon>
        <taxon>Symphypleona</taxon>
        <taxon>Sminthuridae</taxon>
        <taxon>Allacma</taxon>
    </lineage>
</organism>
<dbReference type="AlphaFoldDB" id="A0A8J2PBK8"/>
<dbReference type="OrthoDB" id="265717at2759"/>
<evidence type="ECO:0000313" key="1">
    <source>
        <dbReference type="EMBL" id="CAG7733322.1"/>
    </source>
</evidence>